<protein>
    <submittedName>
        <fullName evidence="1">Uncharacterized protein</fullName>
    </submittedName>
</protein>
<organism evidence="1 2">
    <name type="scientific">Ancylostoma ceylanicum</name>
    <dbReference type="NCBI Taxonomy" id="53326"/>
    <lineage>
        <taxon>Eukaryota</taxon>
        <taxon>Metazoa</taxon>
        <taxon>Ecdysozoa</taxon>
        <taxon>Nematoda</taxon>
        <taxon>Chromadorea</taxon>
        <taxon>Rhabditida</taxon>
        <taxon>Rhabditina</taxon>
        <taxon>Rhabditomorpha</taxon>
        <taxon>Strongyloidea</taxon>
        <taxon>Ancylostomatidae</taxon>
        <taxon>Ancylostomatinae</taxon>
        <taxon>Ancylostoma</taxon>
    </lineage>
</organism>
<comment type="caution">
    <text evidence="1">The sequence shown here is derived from an EMBL/GenBank/DDBJ whole genome shotgun (WGS) entry which is preliminary data.</text>
</comment>
<sequence>MVARAVARRSSDQGFGTYPVQNFCKCSAVYRCDRCPYLTNTCRKSSPDGSVVRAADCNPSLSLVPLRWTEPARCGTFANTGNPCVEHSRDLRPLRKSDASKLNLRRRTIYSSSMYQ</sequence>
<evidence type="ECO:0000313" key="2">
    <source>
        <dbReference type="Proteomes" id="UP000024635"/>
    </source>
</evidence>
<gene>
    <name evidence="1" type="primary">Acey_s0042.g547</name>
    <name evidence="1" type="ORF">Y032_0042g547</name>
</gene>
<name>A0A016UF67_9BILA</name>
<proteinExistence type="predicted"/>
<dbReference type="Proteomes" id="UP000024635">
    <property type="component" value="Unassembled WGS sequence"/>
</dbReference>
<evidence type="ECO:0000313" key="1">
    <source>
        <dbReference type="EMBL" id="EYC13815.1"/>
    </source>
</evidence>
<dbReference type="OrthoDB" id="5917859at2759"/>
<reference evidence="2" key="1">
    <citation type="journal article" date="2015" name="Nat. Genet.">
        <title>The genome and transcriptome of the zoonotic hookworm Ancylostoma ceylanicum identify infection-specific gene families.</title>
        <authorList>
            <person name="Schwarz E.M."/>
            <person name="Hu Y."/>
            <person name="Antoshechkin I."/>
            <person name="Miller M.M."/>
            <person name="Sternberg P.W."/>
            <person name="Aroian R.V."/>
        </authorList>
    </citation>
    <scope>NUCLEOTIDE SEQUENCE</scope>
    <source>
        <strain evidence="2">HY135</strain>
    </source>
</reference>
<keyword evidence="2" id="KW-1185">Reference proteome</keyword>
<dbReference type="EMBL" id="JARK01001378">
    <property type="protein sequence ID" value="EYC13815.1"/>
    <property type="molecule type" value="Genomic_DNA"/>
</dbReference>
<dbReference type="AlphaFoldDB" id="A0A016UF67"/>
<accession>A0A016UF67</accession>